<evidence type="ECO:0000313" key="11">
    <source>
        <dbReference type="Proteomes" id="UP000248598"/>
    </source>
</evidence>
<dbReference type="InterPro" id="IPR008278">
    <property type="entry name" value="4-PPantetheinyl_Trfase_dom"/>
</dbReference>
<evidence type="ECO:0000256" key="6">
    <source>
        <dbReference type="ARBA" id="ARBA00023098"/>
    </source>
</evidence>
<keyword evidence="1 8" id="KW-0444">Lipid biosynthesis</keyword>
<keyword evidence="6 8" id="KW-0443">Lipid metabolism</keyword>
<dbReference type="HAMAP" id="MF_00101">
    <property type="entry name" value="AcpS"/>
    <property type="match status" value="1"/>
</dbReference>
<evidence type="ECO:0000256" key="7">
    <source>
        <dbReference type="ARBA" id="ARBA00023160"/>
    </source>
</evidence>
<accession>A0AAX2J4Z2</accession>
<sequence>MIYGIGTDILAVERISSLHQKYGDALARRVLSPSEYQQSAGCSDMVCLIAKRFAIKEAFAKAVGTGVREPVSLRHISVVHDESGKPELAFAPELQTWLGERNIRRVHISLSDERDYICAFAIAEC</sequence>
<organism evidence="10 11">
    <name type="scientific">Kingella kingae</name>
    <dbReference type="NCBI Taxonomy" id="504"/>
    <lineage>
        <taxon>Bacteria</taxon>
        <taxon>Pseudomonadati</taxon>
        <taxon>Pseudomonadota</taxon>
        <taxon>Betaproteobacteria</taxon>
        <taxon>Neisseriales</taxon>
        <taxon>Neisseriaceae</taxon>
        <taxon>Kingella</taxon>
    </lineage>
</organism>
<keyword evidence="2 8" id="KW-0808">Transferase</keyword>
<dbReference type="InterPro" id="IPR002582">
    <property type="entry name" value="ACPS"/>
</dbReference>
<comment type="function">
    <text evidence="8">Transfers the 4'-phosphopantetheine moiety from coenzyme A to a Ser of acyl-carrier-protein.</text>
</comment>
<protein>
    <recommendedName>
        <fullName evidence="8">Holo-[acyl-carrier-protein] synthase</fullName>
        <shortName evidence="8">Holo-ACP synthase</shortName>
        <ecNumber evidence="8">2.7.8.7</ecNumber>
    </recommendedName>
    <alternativeName>
        <fullName evidence="8">4'-phosphopantetheinyl transferase AcpS</fullName>
    </alternativeName>
</protein>
<evidence type="ECO:0000256" key="8">
    <source>
        <dbReference type="HAMAP-Rule" id="MF_00101"/>
    </source>
</evidence>
<evidence type="ECO:0000256" key="2">
    <source>
        <dbReference type="ARBA" id="ARBA00022679"/>
    </source>
</evidence>
<dbReference type="GO" id="GO:0000287">
    <property type="term" value="F:magnesium ion binding"/>
    <property type="evidence" value="ECO:0007669"/>
    <property type="project" value="UniProtKB-UniRule"/>
</dbReference>
<comment type="subcellular location">
    <subcellularLocation>
        <location evidence="8">Cytoplasm</location>
    </subcellularLocation>
</comment>
<keyword evidence="7 8" id="KW-0275">Fatty acid biosynthesis</keyword>
<dbReference type="RefSeq" id="WP_003786427.1">
    <property type="nucleotide sequence ID" value="NZ_CP091518.1"/>
</dbReference>
<dbReference type="AlphaFoldDB" id="A0AAX2J4Z2"/>
<keyword evidence="5 8" id="KW-0460">Magnesium</keyword>
<dbReference type="SUPFAM" id="SSF56214">
    <property type="entry name" value="4'-phosphopantetheinyl transferase"/>
    <property type="match status" value="1"/>
</dbReference>
<evidence type="ECO:0000256" key="1">
    <source>
        <dbReference type="ARBA" id="ARBA00022516"/>
    </source>
</evidence>
<dbReference type="GO" id="GO:0005737">
    <property type="term" value="C:cytoplasm"/>
    <property type="evidence" value="ECO:0007669"/>
    <property type="project" value="UniProtKB-SubCell"/>
</dbReference>
<name>A0AAX2J4Z2_KINKI</name>
<evidence type="ECO:0000256" key="4">
    <source>
        <dbReference type="ARBA" id="ARBA00022832"/>
    </source>
</evidence>
<keyword evidence="8" id="KW-0963">Cytoplasm</keyword>
<dbReference type="GeneID" id="93262988"/>
<dbReference type="Proteomes" id="UP000248598">
    <property type="component" value="Chromosome 1"/>
</dbReference>
<dbReference type="GO" id="GO:0008897">
    <property type="term" value="F:holo-[acyl-carrier-protein] synthase activity"/>
    <property type="evidence" value="ECO:0007669"/>
    <property type="project" value="UniProtKB-UniRule"/>
</dbReference>
<gene>
    <name evidence="8 10" type="primary">acpS</name>
    <name evidence="10" type="ORF">NCTC10529_01716</name>
</gene>
<dbReference type="NCBIfam" id="TIGR00556">
    <property type="entry name" value="pantethn_trn"/>
    <property type="match status" value="1"/>
</dbReference>
<dbReference type="NCBIfam" id="TIGR00516">
    <property type="entry name" value="acpS"/>
    <property type="match status" value="1"/>
</dbReference>
<evidence type="ECO:0000259" key="9">
    <source>
        <dbReference type="Pfam" id="PF01648"/>
    </source>
</evidence>
<dbReference type="InterPro" id="IPR037143">
    <property type="entry name" value="4-PPantetheinyl_Trfase_dom_sf"/>
</dbReference>
<comment type="similarity">
    <text evidence="8">Belongs to the P-Pant transferase superfamily. AcpS family.</text>
</comment>
<dbReference type="GO" id="GO:0006633">
    <property type="term" value="P:fatty acid biosynthetic process"/>
    <property type="evidence" value="ECO:0007669"/>
    <property type="project" value="UniProtKB-UniRule"/>
</dbReference>
<proteinExistence type="inferred from homology"/>
<keyword evidence="4 8" id="KW-0276">Fatty acid metabolism</keyword>
<dbReference type="InterPro" id="IPR004568">
    <property type="entry name" value="Ppantetheine-prot_Trfase_dom"/>
</dbReference>
<feature type="binding site" evidence="8">
    <location>
        <position position="57"/>
    </location>
    <ligand>
        <name>Mg(2+)</name>
        <dbReference type="ChEBI" id="CHEBI:18420"/>
    </ligand>
</feature>
<dbReference type="EC" id="2.7.8.7" evidence="8"/>
<evidence type="ECO:0000256" key="3">
    <source>
        <dbReference type="ARBA" id="ARBA00022723"/>
    </source>
</evidence>
<dbReference type="EMBL" id="LS483426">
    <property type="protein sequence ID" value="SQH25516.1"/>
    <property type="molecule type" value="Genomic_DNA"/>
</dbReference>
<keyword evidence="3 8" id="KW-0479">Metal-binding</keyword>
<evidence type="ECO:0000256" key="5">
    <source>
        <dbReference type="ARBA" id="ARBA00022842"/>
    </source>
</evidence>
<reference evidence="10 11" key="1">
    <citation type="submission" date="2018-06" db="EMBL/GenBank/DDBJ databases">
        <authorList>
            <consortium name="Pathogen Informatics"/>
            <person name="Doyle S."/>
        </authorList>
    </citation>
    <scope>NUCLEOTIDE SEQUENCE [LARGE SCALE GENOMIC DNA]</scope>
    <source>
        <strain evidence="10 11">NCTC10529</strain>
    </source>
</reference>
<dbReference type="Gene3D" id="3.90.470.20">
    <property type="entry name" value="4'-phosphopantetheinyl transferase domain"/>
    <property type="match status" value="1"/>
</dbReference>
<evidence type="ECO:0000313" key="10">
    <source>
        <dbReference type="EMBL" id="SQH25516.1"/>
    </source>
</evidence>
<dbReference type="Pfam" id="PF01648">
    <property type="entry name" value="ACPS"/>
    <property type="match status" value="1"/>
</dbReference>
<comment type="catalytic activity">
    <reaction evidence="8">
        <text>apo-[ACP] + CoA = holo-[ACP] + adenosine 3',5'-bisphosphate + H(+)</text>
        <dbReference type="Rhea" id="RHEA:12068"/>
        <dbReference type="Rhea" id="RHEA-COMP:9685"/>
        <dbReference type="Rhea" id="RHEA-COMP:9690"/>
        <dbReference type="ChEBI" id="CHEBI:15378"/>
        <dbReference type="ChEBI" id="CHEBI:29999"/>
        <dbReference type="ChEBI" id="CHEBI:57287"/>
        <dbReference type="ChEBI" id="CHEBI:58343"/>
        <dbReference type="ChEBI" id="CHEBI:64479"/>
        <dbReference type="EC" id="2.7.8.7"/>
    </reaction>
</comment>
<feature type="binding site" evidence="8">
    <location>
        <position position="8"/>
    </location>
    <ligand>
        <name>Mg(2+)</name>
        <dbReference type="ChEBI" id="CHEBI:18420"/>
    </ligand>
</feature>
<comment type="cofactor">
    <cofactor evidence="8">
        <name>Mg(2+)</name>
        <dbReference type="ChEBI" id="CHEBI:18420"/>
    </cofactor>
</comment>
<feature type="domain" description="4'-phosphopantetheinyl transferase" evidence="9">
    <location>
        <begin position="4"/>
        <end position="121"/>
    </location>
</feature>